<dbReference type="SUPFAM" id="SSF143865">
    <property type="entry name" value="CorA soluble domain-like"/>
    <property type="match status" value="1"/>
</dbReference>
<dbReference type="Proteomes" id="UP000063781">
    <property type="component" value="Chromosome"/>
</dbReference>
<evidence type="ECO:0000313" key="8">
    <source>
        <dbReference type="Proteomes" id="UP000063781"/>
    </source>
</evidence>
<reference evidence="7 8" key="1">
    <citation type="submission" date="2015-10" db="EMBL/GenBank/DDBJ databases">
        <title>Erysipelothrix larvae sp. LV19 isolated from the larval gut of the rhinoceros beetle, Trypoxylus dichotomus.</title>
        <authorList>
            <person name="Lim S."/>
            <person name="Kim B.-C."/>
        </authorList>
    </citation>
    <scope>NUCLEOTIDE SEQUENCE [LARGE SCALE GENOMIC DNA]</scope>
    <source>
        <strain evidence="7 8">LV19</strain>
    </source>
</reference>
<dbReference type="SUPFAM" id="SSF144083">
    <property type="entry name" value="Magnesium transport protein CorA, transmembrane region"/>
    <property type="match status" value="1"/>
</dbReference>
<dbReference type="EMBL" id="CP013213">
    <property type="protein sequence ID" value="AMC94108.1"/>
    <property type="molecule type" value="Genomic_DNA"/>
</dbReference>
<evidence type="ECO:0000256" key="3">
    <source>
        <dbReference type="ARBA" id="ARBA00022692"/>
    </source>
</evidence>
<dbReference type="KEGG" id="erl:AOC36_08940"/>
<comment type="subcellular location">
    <subcellularLocation>
        <location evidence="1">Membrane</location>
        <topology evidence="1">Multi-pass membrane protein</topology>
    </subcellularLocation>
</comment>
<protein>
    <submittedName>
        <fullName evidence="7">Magnesium transporter</fullName>
    </submittedName>
</protein>
<keyword evidence="5 6" id="KW-0472">Membrane</keyword>
<comment type="similarity">
    <text evidence="2">Belongs to the CorA metal ion transporter (MIT) (TC 1.A.35) family.</text>
</comment>
<dbReference type="CDD" id="cd12827">
    <property type="entry name" value="EcCorA_ZntB-like_u2"/>
    <property type="match status" value="1"/>
</dbReference>
<keyword evidence="8" id="KW-1185">Reference proteome</keyword>
<dbReference type="GO" id="GO:0046873">
    <property type="term" value="F:metal ion transmembrane transporter activity"/>
    <property type="evidence" value="ECO:0007669"/>
    <property type="project" value="InterPro"/>
</dbReference>
<name>A0A109UHE7_9FIRM</name>
<sequence length="312" mass="35878">MIEFYSNNQGRLEKTELPVAGSWVNCVNPTESEFAFLVDTMKFEADFIRAALDSEETSRIEKENDQVLVVVDYPTMTEDDTQEHTVQYSTMPMAFITQKGYVLTVCLEDNNVIDDIKNNRLKGIQTSLKTQFIFKVLLSIAKRYLIYLRQIDRLSLKTERQLHQSMRNKELIQLLGLEKSLVYFSTSLKSNEGTITKLMRGRYLKLYEEDEDLLEDVLIEIQQAIEMSNIYANILSGTMDAFASIISNNLNIVMKVLTSLTIVMAIPNIVFGFYGMNVMNLPYASLWWMPLIVTSLLCIVCAVILYQKNLFK</sequence>
<evidence type="ECO:0000256" key="2">
    <source>
        <dbReference type="ARBA" id="ARBA00009765"/>
    </source>
</evidence>
<dbReference type="Pfam" id="PF01544">
    <property type="entry name" value="CorA"/>
    <property type="match status" value="1"/>
</dbReference>
<dbReference type="PANTHER" id="PTHR47891:SF2">
    <property type="entry name" value="MAGNESIUM AND COBALT TRANSPORTER"/>
    <property type="match status" value="1"/>
</dbReference>
<evidence type="ECO:0000256" key="6">
    <source>
        <dbReference type="SAM" id="Phobius"/>
    </source>
</evidence>
<dbReference type="InterPro" id="IPR045861">
    <property type="entry name" value="CorA_cytoplasmic_dom"/>
</dbReference>
<evidence type="ECO:0000313" key="7">
    <source>
        <dbReference type="EMBL" id="AMC94108.1"/>
    </source>
</evidence>
<dbReference type="InterPro" id="IPR047199">
    <property type="entry name" value="CorA-like"/>
</dbReference>
<keyword evidence="3 6" id="KW-0812">Transmembrane</keyword>
<keyword evidence="4 6" id="KW-1133">Transmembrane helix</keyword>
<evidence type="ECO:0000256" key="1">
    <source>
        <dbReference type="ARBA" id="ARBA00004141"/>
    </source>
</evidence>
<gene>
    <name evidence="7" type="ORF">AOC36_08940</name>
</gene>
<dbReference type="InterPro" id="IPR045863">
    <property type="entry name" value="CorA_TM1_TM2"/>
</dbReference>
<evidence type="ECO:0000256" key="5">
    <source>
        <dbReference type="ARBA" id="ARBA00023136"/>
    </source>
</evidence>
<dbReference type="STRING" id="1514105.AOC36_08940"/>
<dbReference type="Gene3D" id="3.30.460.20">
    <property type="entry name" value="CorA soluble domain-like"/>
    <property type="match status" value="1"/>
</dbReference>
<accession>A0A109UHE7</accession>
<proteinExistence type="inferred from homology"/>
<dbReference type="PANTHER" id="PTHR47891">
    <property type="entry name" value="TRANSPORTER-RELATED"/>
    <property type="match status" value="1"/>
</dbReference>
<feature type="transmembrane region" description="Helical" evidence="6">
    <location>
        <begin position="252"/>
        <end position="274"/>
    </location>
</feature>
<dbReference type="RefSeq" id="WP_067633502.1">
    <property type="nucleotide sequence ID" value="NZ_CP013213.1"/>
</dbReference>
<organism evidence="7 8">
    <name type="scientific">Erysipelothrix larvae</name>
    <dbReference type="NCBI Taxonomy" id="1514105"/>
    <lineage>
        <taxon>Bacteria</taxon>
        <taxon>Bacillati</taxon>
        <taxon>Bacillota</taxon>
        <taxon>Erysipelotrichia</taxon>
        <taxon>Erysipelotrichales</taxon>
        <taxon>Erysipelotrichaceae</taxon>
        <taxon>Erysipelothrix</taxon>
    </lineage>
</organism>
<feature type="transmembrane region" description="Helical" evidence="6">
    <location>
        <begin position="286"/>
        <end position="306"/>
    </location>
</feature>
<dbReference type="Gene3D" id="1.20.58.340">
    <property type="entry name" value="Magnesium transport protein CorA, transmembrane region"/>
    <property type="match status" value="2"/>
</dbReference>
<dbReference type="GO" id="GO:0016020">
    <property type="term" value="C:membrane"/>
    <property type="evidence" value="ECO:0007669"/>
    <property type="project" value="UniProtKB-SubCell"/>
</dbReference>
<dbReference type="AlphaFoldDB" id="A0A109UHE7"/>
<evidence type="ECO:0000256" key="4">
    <source>
        <dbReference type="ARBA" id="ARBA00022989"/>
    </source>
</evidence>
<dbReference type="OrthoDB" id="9803416at2"/>
<dbReference type="InterPro" id="IPR002523">
    <property type="entry name" value="MgTranspt_CorA/ZnTranspt_ZntB"/>
</dbReference>